<name>A0A2N9E3L5_FAGSY</name>
<dbReference type="PROSITE" id="PS01347">
    <property type="entry name" value="MRAY_1"/>
    <property type="match status" value="1"/>
</dbReference>
<proteinExistence type="predicted"/>
<comment type="subcellular location">
    <subcellularLocation>
        <location evidence="1">Membrane</location>
        <topology evidence="1">Multi-pass membrane protein</topology>
    </subcellularLocation>
</comment>
<accession>A0A2N9E3L5</accession>
<evidence type="ECO:0000256" key="5">
    <source>
        <dbReference type="ARBA" id="ARBA00023136"/>
    </source>
</evidence>
<dbReference type="GO" id="GO:0071555">
    <property type="term" value="P:cell wall organization"/>
    <property type="evidence" value="ECO:0007669"/>
    <property type="project" value="TreeGrafter"/>
</dbReference>
<dbReference type="PANTHER" id="PTHR22926:SF5">
    <property type="entry name" value="PHOSPHO-N-ACETYLMURAMOYL-PENTAPEPTIDE-TRANSFERASE HOMOLOG"/>
    <property type="match status" value="1"/>
</dbReference>
<feature type="transmembrane region" description="Helical" evidence="6">
    <location>
        <begin position="294"/>
        <end position="315"/>
    </location>
</feature>
<evidence type="ECO:0000256" key="3">
    <source>
        <dbReference type="ARBA" id="ARBA00022692"/>
    </source>
</evidence>
<evidence type="ECO:0000256" key="1">
    <source>
        <dbReference type="ARBA" id="ARBA00004141"/>
    </source>
</evidence>
<keyword evidence="5 6" id="KW-0472">Membrane</keyword>
<dbReference type="AlphaFoldDB" id="A0A2N9E3L5"/>
<feature type="transmembrane region" description="Helical" evidence="6">
    <location>
        <begin position="264"/>
        <end position="282"/>
    </location>
</feature>
<evidence type="ECO:0000256" key="6">
    <source>
        <dbReference type="SAM" id="Phobius"/>
    </source>
</evidence>
<evidence type="ECO:0000256" key="2">
    <source>
        <dbReference type="ARBA" id="ARBA00022679"/>
    </source>
</evidence>
<dbReference type="Pfam" id="PF00953">
    <property type="entry name" value="Glycos_transf_4"/>
    <property type="match status" value="1"/>
</dbReference>
<evidence type="ECO:0000313" key="7">
    <source>
        <dbReference type="EMBL" id="SPC73496.1"/>
    </source>
</evidence>
<keyword evidence="3 6" id="KW-0812">Transmembrane</keyword>
<feature type="transmembrane region" description="Helical" evidence="6">
    <location>
        <begin position="158"/>
        <end position="175"/>
    </location>
</feature>
<feature type="transmembrane region" description="Helical" evidence="6">
    <location>
        <begin position="365"/>
        <end position="387"/>
    </location>
</feature>
<dbReference type="PANTHER" id="PTHR22926">
    <property type="entry name" value="PHOSPHO-N-ACETYLMURAMOYL-PENTAPEPTIDE-TRANSFERASE"/>
    <property type="match status" value="1"/>
</dbReference>
<dbReference type="InterPro" id="IPR000715">
    <property type="entry name" value="Glycosyl_transferase_4"/>
</dbReference>
<dbReference type="EMBL" id="OIVN01000059">
    <property type="protein sequence ID" value="SPC73496.1"/>
    <property type="molecule type" value="Genomic_DNA"/>
</dbReference>
<feature type="transmembrane region" description="Helical" evidence="6">
    <location>
        <begin position="238"/>
        <end position="258"/>
    </location>
</feature>
<organism evidence="7">
    <name type="scientific">Fagus sylvatica</name>
    <name type="common">Beechnut</name>
    <dbReference type="NCBI Taxonomy" id="28930"/>
    <lineage>
        <taxon>Eukaryota</taxon>
        <taxon>Viridiplantae</taxon>
        <taxon>Streptophyta</taxon>
        <taxon>Embryophyta</taxon>
        <taxon>Tracheophyta</taxon>
        <taxon>Spermatophyta</taxon>
        <taxon>Magnoliopsida</taxon>
        <taxon>eudicotyledons</taxon>
        <taxon>Gunneridae</taxon>
        <taxon>Pentapetalae</taxon>
        <taxon>rosids</taxon>
        <taxon>fabids</taxon>
        <taxon>Fagales</taxon>
        <taxon>Fagaceae</taxon>
        <taxon>Fagus</taxon>
    </lineage>
</organism>
<reference evidence="7" key="1">
    <citation type="submission" date="2018-02" db="EMBL/GenBank/DDBJ databases">
        <authorList>
            <person name="Cohen D.B."/>
            <person name="Kent A.D."/>
        </authorList>
    </citation>
    <scope>NUCLEOTIDE SEQUENCE</scope>
</reference>
<evidence type="ECO:0000256" key="4">
    <source>
        <dbReference type="ARBA" id="ARBA00022989"/>
    </source>
</evidence>
<sequence>MPSHSHSLNLRHFSRISALSRFPNPLPFSSSLTCIRSPSSFPHHLKLNAPIDLQRGLVRFKAFDENSFGIPSLHDWSDNDGMSSYMISSSDGEESDAEIVLNPITDDDLPRRVRVSTGEAFGMTAHRLAILGRRRRKHRRVLQEGPARHSLKKRTPTMGGLFFVPIGVIVARFIAGFSSAEVSGAAAATLAFAAIGKMLLPLPAPIGLVCLGKWYLLLTSFCFVSMGNGVNLTDGLDGLAGGAAALAFLGMSIVVLPICSELSIFGASMAGACVGFLLHNRYRASVFMGDTGSLALGGALAAMAACTGMFFPLVISSGIFVMEASSVIIQVLYFKTTKCLWGFGRRVFRMAPLHHHLELCGIKEPIIVAGAYVISSILALLAGYVGLVSA</sequence>
<dbReference type="InterPro" id="IPR018480">
    <property type="entry name" value="PNAcMuramoyl-5peptid_Trfase_CS"/>
</dbReference>
<feature type="transmembrane region" description="Helical" evidence="6">
    <location>
        <begin position="206"/>
        <end position="226"/>
    </location>
</feature>
<gene>
    <name evidence="7" type="ORF">FSB_LOCUS1378</name>
</gene>
<protein>
    <recommendedName>
        <fullName evidence="8">Phospho-N-acetylmuramoyl-pentapeptide-transferase</fullName>
    </recommendedName>
</protein>
<dbReference type="GO" id="GO:0016780">
    <property type="term" value="F:phosphotransferase activity, for other substituted phosphate groups"/>
    <property type="evidence" value="ECO:0007669"/>
    <property type="project" value="InterPro"/>
</dbReference>
<keyword evidence="2" id="KW-0808">Transferase</keyword>
<dbReference type="GO" id="GO:0005886">
    <property type="term" value="C:plasma membrane"/>
    <property type="evidence" value="ECO:0007669"/>
    <property type="project" value="TreeGrafter"/>
</dbReference>
<evidence type="ECO:0008006" key="8">
    <source>
        <dbReference type="Google" id="ProtNLM"/>
    </source>
</evidence>
<dbReference type="PROSITE" id="PS01348">
    <property type="entry name" value="MRAY_2"/>
    <property type="match status" value="1"/>
</dbReference>
<keyword evidence="4 6" id="KW-1133">Transmembrane helix</keyword>
<dbReference type="GO" id="GO:0044038">
    <property type="term" value="P:cell wall macromolecule biosynthetic process"/>
    <property type="evidence" value="ECO:0007669"/>
    <property type="project" value="TreeGrafter"/>
</dbReference>